<proteinExistence type="predicted"/>
<dbReference type="Proteomes" id="UP001291623">
    <property type="component" value="Unassembled WGS sequence"/>
</dbReference>
<evidence type="ECO:0000313" key="1">
    <source>
        <dbReference type="EMBL" id="KAK4362977.1"/>
    </source>
</evidence>
<name>A0AAE1VBV8_9SOLA</name>
<sequence>MTGTDRNLAIVKPVWRREKGKDGEREVGRREIWGREEKRREKEKTAYLRLSEPARWACDVKLQMNLTTLRTTYDLDYADVKGSTLAEFLTDGDPQGDMNKSMEELQAYDSKGVEVCITLATRCSKQLFAIYKNKEDPFFSAP</sequence>
<dbReference type="AlphaFoldDB" id="A0AAE1VBV8"/>
<accession>A0AAE1VBV8</accession>
<evidence type="ECO:0000313" key="2">
    <source>
        <dbReference type="Proteomes" id="UP001291623"/>
    </source>
</evidence>
<keyword evidence="2" id="KW-1185">Reference proteome</keyword>
<dbReference type="PANTHER" id="PTHR34380:SF1">
    <property type="entry name" value="OS01G0221300 PROTEIN"/>
    <property type="match status" value="1"/>
</dbReference>
<protein>
    <submittedName>
        <fullName evidence="1">Uncharacterized protein</fullName>
    </submittedName>
</protein>
<comment type="caution">
    <text evidence="1">The sequence shown here is derived from an EMBL/GenBank/DDBJ whole genome shotgun (WGS) entry which is preliminary data.</text>
</comment>
<reference evidence="1" key="1">
    <citation type="submission" date="2023-12" db="EMBL/GenBank/DDBJ databases">
        <title>Genome assembly of Anisodus tanguticus.</title>
        <authorList>
            <person name="Wang Y.-J."/>
        </authorList>
    </citation>
    <scope>NUCLEOTIDE SEQUENCE</scope>
    <source>
        <strain evidence="1">KB-2021</strain>
        <tissue evidence="1">Leaf</tissue>
    </source>
</reference>
<organism evidence="1 2">
    <name type="scientific">Anisodus tanguticus</name>
    <dbReference type="NCBI Taxonomy" id="243964"/>
    <lineage>
        <taxon>Eukaryota</taxon>
        <taxon>Viridiplantae</taxon>
        <taxon>Streptophyta</taxon>
        <taxon>Embryophyta</taxon>
        <taxon>Tracheophyta</taxon>
        <taxon>Spermatophyta</taxon>
        <taxon>Magnoliopsida</taxon>
        <taxon>eudicotyledons</taxon>
        <taxon>Gunneridae</taxon>
        <taxon>Pentapetalae</taxon>
        <taxon>asterids</taxon>
        <taxon>lamiids</taxon>
        <taxon>Solanales</taxon>
        <taxon>Solanaceae</taxon>
        <taxon>Solanoideae</taxon>
        <taxon>Hyoscyameae</taxon>
        <taxon>Anisodus</taxon>
    </lineage>
</organism>
<gene>
    <name evidence="1" type="ORF">RND71_018218</name>
</gene>
<dbReference type="EMBL" id="JAVYJV010000009">
    <property type="protein sequence ID" value="KAK4362977.1"/>
    <property type="molecule type" value="Genomic_DNA"/>
</dbReference>
<dbReference type="PANTHER" id="PTHR34380">
    <property type="entry name" value="BNAA03G12380D PROTEIN"/>
    <property type="match status" value="1"/>
</dbReference>